<protein>
    <submittedName>
        <fullName evidence="1">Uncharacterized protein</fullName>
    </submittedName>
</protein>
<accession>A0A8H3I982</accession>
<proteinExistence type="predicted"/>
<organism evidence="1 2">
    <name type="scientific">Heterodermia speciosa</name>
    <dbReference type="NCBI Taxonomy" id="116794"/>
    <lineage>
        <taxon>Eukaryota</taxon>
        <taxon>Fungi</taxon>
        <taxon>Dikarya</taxon>
        <taxon>Ascomycota</taxon>
        <taxon>Pezizomycotina</taxon>
        <taxon>Lecanoromycetes</taxon>
        <taxon>OSLEUM clade</taxon>
        <taxon>Lecanoromycetidae</taxon>
        <taxon>Caliciales</taxon>
        <taxon>Physciaceae</taxon>
        <taxon>Heterodermia</taxon>
    </lineage>
</organism>
<comment type="caution">
    <text evidence="1">The sequence shown here is derived from an EMBL/GenBank/DDBJ whole genome shotgun (WGS) entry which is preliminary data.</text>
</comment>
<dbReference type="AlphaFoldDB" id="A0A8H3I982"/>
<name>A0A8H3I982_9LECA</name>
<evidence type="ECO:0000313" key="1">
    <source>
        <dbReference type="EMBL" id="CAF9909758.1"/>
    </source>
</evidence>
<keyword evidence="2" id="KW-1185">Reference proteome</keyword>
<dbReference type="Proteomes" id="UP000664521">
    <property type="component" value="Unassembled WGS sequence"/>
</dbReference>
<dbReference type="EMBL" id="CAJPDS010000008">
    <property type="protein sequence ID" value="CAF9909758.1"/>
    <property type="molecule type" value="Genomic_DNA"/>
</dbReference>
<sequence>MEVVVKVKDEKEVPTEGDVGYSTVSVADVESRVGDNDCRRSVIDLVEDRLLTDWTLTTGGMLEVTGVEEALEVEIVEGVMDEELLEGPIVPDESTCKRAAVLEAIPRAGLAAGANVNGIRRRVVGAPAAGVLHHGKGIVSLASIEAAAVGLIVIGYYDSPHSATVNDPCMKDAKSLPSAESKPVLDGEHKACVRAAVAWCAPMATSRRQIMAVIK</sequence>
<gene>
    <name evidence="1" type="ORF">HETSPECPRED_009513</name>
</gene>
<evidence type="ECO:0000313" key="2">
    <source>
        <dbReference type="Proteomes" id="UP000664521"/>
    </source>
</evidence>
<reference evidence="1" key="1">
    <citation type="submission" date="2021-03" db="EMBL/GenBank/DDBJ databases">
        <authorList>
            <person name="Tagirdzhanova G."/>
        </authorList>
    </citation>
    <scope>NUCLEOTIDE SEQUENCE</scope>
</reference>